<gene>
    <name evidence="1" type="ORF">MENTE1834_LOCUS36445</name>
</gene>
<protein>
    <submittedName>
        <fullName evidence="1">Uncharacterized protein</fullName>
    </submittedName>
</protein>
<dbReference type="Proteomes" id="UP001497535">
    <property type="component" value="Unassembled WGS sequence"/>
</dbReference>
<keyword evidence="2" id="KW-1185">Reference proteome</keyword>
<evidence type="ECO:0000313" key="1">
    <source>
        <dbReference type="EMBL" id="CAK5088768.1"/>
    </source>
</evidence>
<proteinExistence type="predicted"/>
<reference evidence="1" key="1">
    <citation type="submission" date="2023-11" db="EMBL/GenBank/DDBJ databases">
        <authorList>
            <person name="Poullet M."/>
        </authorList>
    </citation>
    <scope>NUCLEOTIDE SEQUENCE</scope>
    <source>
        <strain evidence="1">E1834</strain>
    </source>
</reference>
<organism evidence="1 2">
    <name type="scientific">Meloidogyne enterolobii</name>
    <name type="common">Root-knot nematode worm</name>
    <name type="synonym">Meloidogyne mayaguensis</name>
    <dbReference type="NCBI Taxonomy" id="390850"/>
    <lineage>
        <taxon>Eukaryota</taxon>
        <taxon>Metazoa</taxon>
        <taxon>Ecdysozoa</taxon>
        <taxon>Nematoda</taxon>
        <taxon>Chromadorea</taxon>
        <taxon>Rhabditida</taxon>
        <taxon>Tylenchina</taxon>
        <taxon>Tylenchomorpha</taxon>
        <taxon>Tylenchoidea</taxon>
        <taxon>Meloidogynidae</taxon>
        <taxon>Meloidogyninae</taxon>
        <taxon>Meloidogyne</taxon>
    </lineage>
</organism>
<comment type="caution">
    <text evidence="1">The sequence shown here is derived from an EMBL/GenBank/DDBJ whole genome shotgun (WGS) entry which is preliminary data.</text>
</comment>
<name>A0ACB1AC81_MELEN</name>
<dbReference type="EMBL" id="CAVMJV010000074">
    <property type="protein sequence ID" value="CAK5088768.1"/>
    <property type="molecule type" value="Genomic_DNA"/>
</dbReference>
<evidence type="ECO:0000313" key="2">
    <source>
        <dbReference type="Proteomes" id="UP001497535"/>
    </source>
</evidence>
<sequence length="208" mass="24464">MFKAHIDLGLNQMSIDSIPSGVIVHRKYIFINGVKTILHRKAEQLTRLICFLNPKGFRKIRKKPNFTKVNLIESTSLNSQKIEKEMEYPYIAICLKFENAGNYFIIVSDKYQFYVQIKGANEDRCVLKIFKKMCDLDKEFFKSLRQYIKIKILKTKIDNIEDGKMNVYNYEFFGKYILPEFVADIVPMFTDGSYEFYLDGDGHTTERV</sequence>
<accession>A0ACB1AC81</accession>